<dbReference type="InterPro" id="IPR000086">
    <property type="entry name" value="NUDIX_hydrolase_dom"/>
</dbReference>
<proteinExistence type="inferred from homology"/>
<dbReference type="PROSITE" id="PS00893">
    <property type="entry name" value="NUDIX_BOX"/>
    <property type="match status" value="1"/>
</dbReference>
<dbReference type="GO" id="GO:0006281">
    <property type="term" value="P:DNA repair"/>
    <property type="evidence" value="ECO:0007669"/>
    <property type="project" value="UniProtKB-KW"/>
</dbReference>
<evidence type="ECO:0000256" key="1">
    <source>
        <dbReference type="ARBA" id="ARBA00001946"/>
    </source>
</evidence>
<feature type="domain" description="Nudix hydrolase" evidence="18">
    <location>
        <begin position="1"/>
        <end position="129"/>
    </location>
</feature>
<evidence type="ECO:0000256" key="8">
    <source>
        <dbReference type="ARBA" id="ARBA00022842"/>
    </source>
</evidence>
<evidence type="ECO:0000256" key="14">
    <source>
        <dbReference type="ARBA" id="ARBA00041592"/>
    </source>
</evidence>
<evidence type="ECO:0000256" key="2">
    <source>
        <dbReference type="ARBA" id="ARBA00005582"/>
    </source>
</evidence>
<evidence type="ECO:0000259" key="18">
    <source>
        <dbReference type="PROSITE" id="PS51462"/>
    </source>
</evidence>
<comment type="catalytic activity">
    <reaction evidence="11">
        <text>8-oxo-GTP + H2O = 8-oxo-GMP + diphosphate + H(+)</text>
        <dbReference type="Rhea" id="RHEA:67616"/>
        <dbReference type="ChEBI" id="CHEBI:15377"/>
        <dbReference type="ChEBI" id="CHEBI:15378"/>
        <dbReference type="ChEBI" id="CHEBI:33019"/>
        <dbReference type="ChEBI" id="CHEBI:143553"/>
        <dbReference type="ChEBI" id="CHEBI:145694"/>
    </reaction>
</comment>
<keyword evidence="6" id="KW-0227">DNA damage</keyword>
<gene>
    <name evidence="19" type="ORF">DP923_08325</name>
</gene>
<dbReference type="PRINTS" id="PR00502">
    <property type="entry name" value="NUDIXFAMILY"/>
</dbReference>
<name>A0A364RG09_9BACT</name>
<protein>
    <recommendedName>
        <fullName evidence="13">8-oxo-dGTP diphosphatase</fullName>
        <ecNumber evidence="12">3.6.1.55</ecNumber>
    </recommendedName>
    <alternativeName>
        <fullName evidence="16">7,8-dihydro-8-oxoguanine-triphosphatase</fullName>
    </alternativeName>
    <alternativeName>
        <fullName evidence="15">Mutator protein MutT</fullName>
    </alternativeName>
    <alternativeName>
        <fullName evidence="14">dGTP pyrophosphohydrolase</fullName>
    </alternativeName>
</protein>
<evidence type="ECO:0000256" key="6">
    <source>
        <dbReference type="ARBA" id="ARBA00022763"/>
    </source>
</evidence>
<comment type="catalytic activity">
    <reaction evidence="10">
        <text>8-oxo-dGTP + H2O = 8-oxo-dGMP + diphosphate + H(+)</text>
        <dbReference type="Rhea" id="RHEA:31575"/>
        <dbReference type="ChEBI" id="CHEBI:15377"/>
        <dbReference type="ChEBI" id="CHEBI:15378"/>
        <dbReference type="ChEBI" id="CHEBI:33019"/>
        <dbReference type="ChEBI" id="CHEBI:63224"/>
        <dbReference type="ChEBI" id="CHEBI:77896"/>
        <dbReference type="EC" id="3.6.1.55"/>
    </reaction>
</comment>
<evidence type="ECO:0000256" key="12">
    <source>
        <dbReference type="ARBA" id="ARBA00038905"/>
    </source>
</evidence>
<dbReference type="PANTHER" id="PTHR47707">
    <property type="entry name" value="8-OXO-DGTP DIPHOSPHATASE"/>
    <property type="match status" value="1"/>
</dbReference>
<keyword evidence="20" id="KW-1185">Reference proteome</keyword>
<evidence type="ECO:0000256" key="7">
    <source>
        <dbReference type="ARBA" id="ARBA00022801"/>
    </source>
</evidence>
<comment type="similarity">
    <text evidence="2 17">Belongs to the Nudix hydrolase family.</text>
</comment>
<keyword evidence="5" id="KW-0479">Metal-binding</keyword>
<dbReference type="Pfam" id="PF00293">
    <property type="entry name" value="NUDIX"/>
    <property type="match status" value="1"/>
</dbReference>
<evidence type="ECO:0000256" key="4">
    <source>
        <dbReference type="ARBA" id="ARBA00022705"/>
    </source>
</evidence>
<dbReference type="GO" id="GO:0046872">
    <property type="term" value="F:metal ion binding"/>
    <property type="evidence" value="ECO:0007669"/>
    <property type="project" value="UniProtKB-KW"/>
</dbReference>
<dbReference type="InterPro" id="IPR020476">
    <property type="entry name" value="Nudix_hydrolase"/>
</dbReference>
<dbReference type="InterPro" id="IPR020084">
    <property type="entry name" value="NUDIX_hydrolase_CS"/>
</dbReference>
<evidence type="ECO:0000256" key="9">
    <source>
        <dbReference type="ARBA" id="ARBA00023204"/>
    </source>
</evidence>
<sequence>MIKVTCAIIEQQGRVLVTQRSGKMSQPFLWEYPGGKLEPNETEEAALVREIKEELNIAIEPVFRLTSVIHTFPDNLVIELIPFICRYKGGNVSLTEHRSYQWSTLSDLKKYDWCPADIPVLNEYLELKQHTNA</sequence>
<dbReference type="AlphaFoldDB" id="A0A364RG09"/>
<dbReference type="OrthoDB" id="9810648at2"/>
<reference evidence="19 20" key="2">
    <citation type="submission" date="2018-07" db="EMBL/GenBank/DDBJ databases">
        <title>Pontibacter sp. 2b14 genomic sequence and assembly.</title>
        <authorList>
            <person name="Du Z.-J."/>
        </authorList>
    </citation>
    <scope>NUCLEOTIDE SEQUENCE [LARGE SCALE GENOMIC DNA]</scope>
    <source>
        <strain evidence="19 20">2b14</strain>
    </source>
</reference>
<keyword evidence="9" id="KW-0234">DNA repair</keyword>
<dbReference type="PROSITE" id="PS51462">
    <property type="entry name" value="NUDIX"/>
    <property type="match status" value="1"/>
</dbReference>
<dbReference type="GO" id="GO:0044715">
    <property type="term" value="F:8-oxo-dGDP phosphatase activity"/>
    <property type="evidence" value="ECO:0007669"/>
    <property type="project" value="TreeGrafter"/>
</dbReference>
<dbReference type="Gene3D" id="3.90.79.10">
    <property type="entry name" value="Nucleoside Triphosphate Pyrophosphohydrolase"/>
    <property type="match status" value="1"/>
</dbReference>
<comment type="cofactor">
    <cofactor evidence="1">
        <name>Mg(2+)</name>
        <dbReference type="ChEBI" id="CHEBI:18420"/>
    </cofactor>
</comment>
<dbReference type="GO" id="GO:0006260">
    <property type="term" value="P:DNA replication"/>
    <property type="evidence" value="ECO:0007669"/>
    <property type="project" value="UniProtKB-KW"/>
</dbReference>
<evidence type="ECO:0000256" key="15">
    <source>
        <dbReference type="ARBA" id="ARBA00041979"/>
    </source>
</evidence>
<dbReference type="GO" id="GO:0044716">
    <property type="term" value="F:8-oxo-GDP phosphatase activity"/>
    <property type="evidence" value="ECO:0007669"/>
    <property type="project" value="TreeGrafter"/>
</dbReference>
<comment type="caution">
    <text evidence="19">The sequence shown here is derived from an EMBL/GenBank/DDBJ whole genome shotgun (WGS) entry which is preliminary data.</text>
</comment>
<dbReference type="SUPFAM" id="SSF55811">
    <property type="entry name" value="Nudix"/>
    <property type="match status" value="1"/>
</dbReference>
<evidence type="ECO:0000313" key="19">
    <source>
        <dbReference type="EMBL" id="RAU83214.1"/>
    </source>
</evidence>
<dbReference type="EMBL" id="QMDV01000002">
    <property type="protein sequence ID" value="RAU83214.1"/>
    <property type="molecule type" value="Genomic_DNA"/>
</dbReference>
<keyword evidence="8" id="KW-0460">Magnesium</keyword>
<organism evidence="19 20">
    <name type="scientific">Pontibacter arcticus</name>
    <dbReference type="NCBI Taxonomy" id="2080288"/>
    <lineage>
        <taxon>Bacteria</taxon>
        <taxon>Pseudomonadati</taxon>
        <taxon>Bacteroidota</taxon>
        <taxon>Cytophagia</taxon>
        <taxon>Cytophagales</taxon>
        <taxon>Hymenobacteraceae</taxon>
        <taxon>Pontibacter</taxon>
    </lineage>
</organism>
<dbReference type="Proteomes" id="UP000251692">
    <property type="component" value="Unassembled WGS sequence"/>
</dbReference>
<evidence type="ECO:0000256" key="17">
    <source>
        <dbReference type="RuleBase" id="RU003476"/>
    </source>
</evidence>
<dbReference type="InterPro" id="IPR047127">
    <property type="entry name" value="MutT-like"/>
</dbReference>
<dbReference type="RefSeq" id="WP_112305364.1">
    <property type="nucleotide sequence ID" value="NZ_QMDV01000002.1"/>
</dbReference>
<evidence type="ECO:0000256" key="5">
    <source>
        <dbReference type="ARBA" id="ARBA00022723"/>
    </source>
</evidence>
<keyword evidence="4" id="KW-0235">DNA replication</keyword>
<dbReference type="PANTHER" id="PTHR47707:SF1">
    <property type="entry name" value="NUDIX HYDROLASE FAMILY PROTEIN"/>
    <property type="match status" value="1"/>
</dbReference>
<dbReference type="GO" id="GO:0035539">
    <property type="term" value="F:8-oxo-7,8-dihydrodeoxyguanosine triphosphate pyrophosphatase activity"/>
    <property type="evidence" value="ECO:0007669"/>
    <property type="project" value="UniProtKB-EC"/>
</dbReference>
<dbReference type="GO" id="GO:0008413">
    <property type="term" value="F:8-oxo-7,8-dihydroguanosine triphosphate pyrophosphatase activity"/>
    <property type="evidence" value="ECO:0007669"/>
    <property type="project" value="TreeGrafter"/>
</dbReference>
<keyword evidence="3" id="KW-0515">Mutator protein</keyword>
<keyword evidence="7 17" id="KW-0378">Hydrolase</keyword>
<evidence type="ECO:0000256" key="16">
    <source>
        <dbReference type="ARBA" id="ARBA00042798"/>
    </source>
</evidence>
<evidence type="ECO:0000256" key="10">
    <source>
        <dbReference type="ARBA" id="ARBA00035861"/>
    </source>
</evidence>
<dbReference type="InterPro" id="IPR015797">
    <property type="entry name" value="NUDIX_hydrolase-like_dom_sf"/>
</dbReference>
<evidence type="ECO:0000256" key="13">
    <source>
        <dbReference type="ARBA" id="ARBA00040794"/>
    </source>
</evidence>
<reference evidence="19 20" key="1">
    <citation type="submission" date="2018-06" db="EMBL/GenBank/DDBJ databases">
        <authorList>
            <person name="Liu Z.-W."/>
        </authorList>
    </citation>
    <scope>NUCLEOTIDE SEQUENCE [LARGE SCALE GENOMIC DNA]</scope>
    <source>
        <strain evidence="19 20">2b14</strain>
    </source>
</reference>
<dbReference type="CDD" id="cd03425">
    <property type="entry name" value="NUDIX_MutT_NudA_like"/>
    <property type="match status" value="1"/>
</dbReference>
<evidence type="ECO:0000256" key="11">
    <source>
        <dbReference type="ARBA" id="ARBA00036904"/>
    </source>
</evidence>
<dbReference type="EC" id="3.6.1.55" evidence="12"/>
<evidence type="ECO:0000256" key="3">
    <source>
        <dbReference type="ARBA" id="ARBA00022457"/>
    </source>
</evidence>
<evidence type="ECO:0000313" key="20">
    <source>
        <dbReference type="Proteomes" id="UP000251692"/>
    </source>
</evidence>
<accession>A0A364RG09</accession>